<dbReference type="PROSITE" id="PS51831">
    <property type="entry name" value="HD"/>
    <property type="match status" value="1"/>
</dbReference>
<keyword evidence="9" id="KW-1185">Reference proteome</keyword>
<accession>A0A4Y8MB41</accession>
<dbReference type="PANTHER" id="PTHR35795">
    <property type="entry name" value="SLR1885 PROTEIN"/>
    <property type="match status" value="1"/>
</dbReference>
<dbReference type="PANTHER" id="PTHR35795:SF1">
    <property type="entry name" value="BIS(5'-NUCLEOSYL)-TETRAPHOSPHATASE, SYMMETRICAL"/>
    <property type="match status" value="1"/>
</dbReference>
<proteinExistence type="predicted"/>
<keyword evidence="5" id="KW-0408">Iron</keyword>
<evidence type="ECO:0000256" key="3">
    <source>
        <dbReference type="ARBA" id="ARBA00022741"/>
    </source>
</evidence>
<dbReference type="OrthoDB" id="9782134at2"/>
<name>A0A4Y8MB41_9BACL</name>
<dbReference type="EC" id="3.6.1.41" evidence="1"/>
<dbReference type="EMBL" id="SOMN01000001">
    <property type="protein sequence ID" value="TFE31627.1"/>
    <property type="molecule type" value="Genomic_DNA"/>
</dbReference>
<keyword evidence="4" id="KW-0378">Hydrolase</keyword>
<dbReference type="GO" id="GO:0000166">
    <property type="term" value="F:nucleotide binding"/>
    <property type="evidence" value="ECO:0007669"/>
    <property type="project" value="UniProtKB-KW"/>
</dbReference>
<dbReference type="InterPro" id="IPR051094">
    <property type="entry name" value="Diverse_Catalytic_Enzymes"/>
</dbReference>
<evidence type="ECO:0000256" key="6">
    <source>
        <dbReference type="ARBA" id="ARBA00049417"/>
    </source>
</evidence>
<dbReference type="RefSeq" id="WP_135150440.1">
    <property type="nucleotide sequence ID" value="NZ_SOMN01000001.1"/>
</dbReference>
<feature type="domain" description="HD" evidence="7">
    <location>
        <begin position="18"/>
        <end position="132"/>
    </location>
</feature>
<dbReference type="InterPro" id="IPR006674">
    <property type="entry name" value="HD_domain"/>
</dbReference>
<evidence type="ECO:0000256" key="1">
    <source>
        <dbReference type="ARBA" id="ARBA00012506"/>
    </source>
</evidence>
<dbReference type="InterPro" id="IPR003607">
    <property type="entry name" value="HD/PDEase_dom"/>
</dbReference>
<dbReference type="NCBIfam" id="TIGR00488">
    <property type="entry name" value="bis(5'-nucleosyl)-tetraphosphatase (symmetrical) YqeK"/>
    <property type="match status" value="1"/>
</dbReference>
<dbReference type="CDD" id="cd00077">
    <property type="entry name" value="HDc"/>
    <property type="match status" value="1"/>
</dbReference>
<sequence length="196" mass="22425">MNLDGLREATRRQMPEKRWQHTLGVVDTAIALAKRFDGDPVKAELAALLHDYSKAWAIDRMEGIIREQKLPPELLIYDKELWHAHVGAWAVETEHGITDEEILDAIRYHTSGRENMTKLDKIVCLADYIEPGRDYPGVDKIRELAKSNVEEALIAAFDSTIKLLIERGKRVFPLTVYTRNDLIMQFKKSKNIENGG</sequence>
<dbReference type="Gene3D" id="1.10.3210.10">
    <property type="entry name" value="Hypothetical protein af1432"/>
    <property type="match status" value="1"/>
</dbReference>
<dbReference type="GO" id="GO:0046872">
    <property type="term" value="F:metal ion binding"/>
    <property type="evidence" value="ECO:0007669"/>
    <property type="project" value="UniProtKB-KW"/>
</dbReference>
<comment type="catalytic activity">
    <reaction evidence="6">
        <text>P(1),P(4)-bis(5'-adenosyl) tetraphosphate + H2O = 2 ADP + 2 H(+)</text>
        <dbReference type="Rhea" id="RHEA:24252"/>
        <dbReference type="ChEBI" id="CHEBI:15377"/>
        <dbReference type="ChEBI" id="CHEBI:15378"/>
        <dbReference type="ChEBI" id="CHEBI:58141"/>
        <dbReference type="ChEBI" id="CHEBI:456216"/>
        <dbReference type="EC" id="3.6.1.41"/>
    </reaction>
</comment>
<reference evidence="8 9" key="1">
    <citation type="submission" date="2019-03" db="EMBL/GenBank/DDBJ databases">
        <title>Cohnella endophytica sp. nov., a novel endophytic bacterium isolated from bark of Sonneratia apetala.</title>
        <authorList>
            <person name="Tuo L."/>
        </authorList>
    </citation>
    <scope>NUCLEOTIDE SEQUENCE [LARGE SCALE GENOMIC DNA]</scope>
    <source>
        <strain evidence="8 9">CCTCC AB 208254</strain>
    </source>
</reference>
<organism evidence="8 9">
    <name type="scientific">Cohnella luojiensis</name>
    <dbReference type="NCBI Taxonomy" id="652876"/>
    <lineage>
        <taxon>Bacteria</taxon>
        <taxon>Bacillati</taxon>
        <taxon>Bacillota</taxon>
        <taxon>Bacilli</taxon>
        <taxon>Bacillales</taxon>
        <taxon>Paenibacillaceae</taxon>
        <taxon>Cohnella</taxon>
    </lineage>
</organism>
<dbReference type="GO" id="GO:0008803">
    <property type="term" value="F:bis(5'-nucleosyl)-tetraphosphatase (symmetrical) activity"/>
    <property type="evidence" value="ECO:0007669"/>
    <property type="project" value="UniProtKB-EC"/>
</dbReference>
<gene>
    <name evidence="8" type="ORF">E2980_00680</name>
</gene>
<comment type="caution">
    <text evidence="8">The sequence shown here is derived from an EMBL/GenBank/DDBJ whole genome shotgun (WGS) entry which is preliminary data.</text>
</comment>
<evidence type="ECO:0000256" key="5">
    <source>
        <dbReference type="ARBA" id="ARBA00023004"/>
    </source>
</evidence>
<dbReference type="SMART" id="SM00471">
    <property type="entry name" value="HDc"/>
    <property type="match status" value="1"/>
</dbReference>
<evidence type="ECO:0000256" key="2">
    <source>
        <dbReference type="ARBA" id="ARBA00022723"/>
    </source>
</evidence>
<evidence type="ECO:0000313" key="8">
    <source>
        <dbReference type="EMBL" id="TFE31627.1"/>
    </source>
</evidence>
<evidence type="ECO:0000313" key="9">
    <source>
        <dbReference type="Proteomes" id="UP000297900"/>
    </source>
</evidence>
<dbReference type="Proteomes" id="UP000297900">
    <property type="component" value="Unassembled WGS sequence"/>
</dbReference>
<evidence type="ECO:0000256" key="4">
    <source>
        <dbReference type="ARBA" id="ARBA00022801"/>
    </source>
</evidence>
<dbReference type="AlphaFoldDB" id="A0A4Y8MB41"/>
<dbReference type="Pfam" id="PF01966">
    <property type="entry name" value="HD"/>
    <property type="match status" value="1"/>
</dbReference>
<dbReference type="SUPFAM" id="SSF109604">
    <property type="entry name" value="HD-domain/PDEase-like"/>
    <property type="match status" value="1"/>
</dbReference>
<keyword evidence="3" id="KW-0547">Nucleotide-binding</keyword>
<evidence type="ECO:0000259" key="7">
    <source>
        <dbReference type="PROSITE" id="PS51831"/>
    </source>
</evidence>
<keyword evidence="2" id="KW-0479">Metal-binding</keyword>
<protein>
    <recommendedName>
        <fullName evidence="1">bis(5'-nucleosyl)-tetraphosphatase (symmetrical)</fullName>
        <ecNumber evidence="1">3.6.1.41</ecNumber>
    </recommendedName>
</protein>
<dbReference type="InterPro" id="IPR005249">
    <property type="entry name" value="YqeK"/>
</dbReference>